<dbReference type="Pfam" id="PF02866">
    <property type="entry name" value="Ldh_1_C"/>
    <property type="match status" value="1"/>
</dbReference>
<dbReference type="Proteomes" id="UP000054498">
    <property type="component" value="Unassembled WGS sequence"/>
</dbReference>
<dbReference type="InterPro" id="IPR022383">
    <property type="entry name" value="Lactate/malate_DH_C"/>
</dbReference>
<keyword evidence="9" id="KW-1185">Reference proteome</keyword>
<dbReference type="KEGG" id="mng:MNEG_7251"/>
<evidence type="ECO:0000256" key="4">
    <source>
        <dbReference type="ARBA" id="ARBA00023027"/>
    </source>
</evidence>
<dbReference type="InterPro" id="IPR036291">
    <property type="entry name" value="NAD(P)-bd_dom_sf"/>
</dbReference>
<keyword evidence="2" id="KW-0816">Tricarboxylic acid cycle</keyword>
<dbReference type="STRING" id="145388.A0A0D2JNJ0"/>
<proteinExistence type="inferred from homology"/>
<dbReference type="GO" id="GO:0030060">
    <property type="term" value="F:L-malate dehydrogenase (NAD+) activity"/>
    <property type="evidence" value="ECO:0007669"/>
    <property type="project" value="UniProtKB-EC"/>
</dbReference>
<dbReference type="RefSeq" id="XP_013899727.1">
    <property type="nucleotide sequence ID" value="XM_014044273.1"/>
</dbReference>
<dbReference type="EC" id="1.1.1.37" evidence="1"/>
<evidence type="ECO:0000259" key="7">
    <source>
        <dbReference type="Pfam" id="PF02866"/>
    </source>
</evidence>
<dbReference type="InterPro" id="IPR015955">
    <property type="entry name" value="Lactate_DH/Glyco_Ohase_4_C"/>
</dbReference>
<comment type="similarity">
    <text evidence="5">Belongs to the LDH/MDH superfamily.</text>
</comment>
<dbReference type="InterPro" id="IPR001236">
    <property type="entry name" value="Lactate/malate_DH_N"/>
</dbReference>
<dbReference type="PANTHER" id="PTHR11540:SF71">
    <property type="entry name" value="MALATE DEHYDROGENASE 1, PEROXISOMAL"/>
    <property type="match status" value="1"/>
</dbReference>
<dbReference type="Gene3D" id="3.40.50.720">
    <property type="entry name" value="NAD(P)-binding Rossmann-like Domain"/>
    <property type="match status" value="1"/>
</dbReference>
<evidence type="ECO:0000256" key="5">
    <source>
        <dbReference type="RuleBase" id="RU003369"/>
    </source>
</evidence>
<gene>
    <name evidence="8" type="ORF">MNEG_7251</name>
</gene>
<dbReference type="PANTHER" id="PTHR11540">
    <property type="entry name" value="MALATE AND LACTATE DEHYDROGENASE"/>
    <property type="match status" value="1"/>
</dbReference>
<dbReference type="GO" id="GO:0006099">
    <property type="term" value="P:tricarboxylic acid cycle"/>
    <property type="evidence" value="ECO:0007669"/>
    <property type="project" value="UniProtKB-KW"/>
</dbReference>
<dbReference type="SUPFAM" id="SSF51735">
    <property type="entry name" value="NAD(P)-binding Rossmann-fold domains"/>
    <property type="match status" value="1"/>
</dbReference>
<evidence type="ECO:0000256" key="2">
    <source>
        <dbReference type="ARBA" id="ARBA00022532"/>
    </source>
</evidence>
<dbReference type="Gene3D" id="3.90.110.10">
    <property type="entry name" value="Lactate dehydrogenase/glycoside hydrolase, family 4, C-terminal"/>
    <property type="match status" value="1"/>
</dbReference>
<dbReference type="GO" id="GO:0009507">
    <property type="term" value="C:chloroplast"/>
    <property type="evidence" value="ECO:0007669"/>
    <property type="project" value="TreeGrafter"/>
</dbReference>
<keyword evidence="3 5" id="KW-0560">Oxidoreductase</keyword>
<evidence type="ECO:0000256" key="3">
    <source>
        <dbReference type="ARBA" id="ARBA00023002"/>
    </source>
</evidence>
<sequence>MTRDDLFNINAGIVATLAEGVARHCPDAWVLVISNPVNSTVPIAAEVFKRMGTYNPAKLFGVTSLDVVRAEAFIGEILGVDPRDVSIPCKPPLSLDPVRAEQLMARIQDAGTEVVQAKAGAGSATLSMAYAAARFAEACLRAMAGEGGVVECAFVASSLTSLPFFAGPVRLGRGGVEELLPLGPMNDIEQRNYDKMLPELAGSIRKGVEFAQRRAAAGAGQ</sequence>
<dbReference type="AlphaFoldDB" id="A0A0D2JNJ0"/>
<feature type="domain" description="Lactate/malate dehydrogenase C-terminal" evidence="7">
    <location>
        <begin position="95"/>
        <end position="210"/>
    </location>
</feature>
<dbReference type="GeneID" id="25740127"/>
<evidence type="ECO:0000313" key="8">
    <source>
        <dbReference type="EMBL" id="KIZ00708.1"/>
    </source>
</evidence>
<accession>A0A0D2JNJ0</accession>
<feature type="domain" description="Lactate/malate dehydrogenase N-terminal" evidence="6">
    <location>
        <begin position="1"/>
        <end position="61"/>
    </location>
</feature>
<name>A0A0D2JNJ0_9CHLO</name>
<dbReference type="EMBL" id="KK101485">
    <property type="protein sequence ID" value="KIZ00708.1"/>
    <property type="molecule type" value="Genomic_DNA"/>
</dbReference>
<dbReference type="SUPFAM" id="SSF56327">
    <property type="entry name" value="LDH C-terminal domain-like"/>
    <property type="match status" value="1"/>
</dbReference>
<evidence type="ECO:0000259" key="6">
    <source>
        <dbReference type="Pfam" id="PF00056"/>
    </source>
</evidence>
<dbReference type="Pfam" id="PF00056">
    <property type="entry name" value="Ldh_1_N"/>
    <property type="match status" value="1"/>
</dbReference>
<protein>
    <recommendedName>
        <fullName evidence="1">malate dehydrogenase</fullName>
        <ecNumber evidence="1">1.1.1.37</ecNumber>
    </recommendedName>
</protein>
<evidence type="ECO:0000313" key="9">
    <source>
        <dbReference type="Proteomes" id="UP000054498"/>
    </source>
</evidence>
<organism evidence="8 9">
    <name type="scientific">Monoraphidium neglectum</name>
    <dbReference type="NCBI Taxonomy" id="145388"/>
    <lineage>
        <taxon>Eukaryota</taxon>
        <taxon>Viridiplantae</taxon>
        <taxon>Chlorophyta</taxon>
        <taxon>core chlorophytes</taxon>
        <taxon>Chlorophyceae</taxon>
        <taxon>CS clade</taxon>
        <taxon>Sphaeropleales</taxon>
        <taxon>Selenastraceae</taxon>
        <taxon>Monoraphidium</taxon>
    </lineage>
</organism>
<evidence type="ECO:0000256" key="1">
    <source>
        <dbReference type="ARBA" id="ARBA00012995"/>
    </source>
</evidence>
<keyword evidence="4" id="KW-0520">NAD</keyword>
<dbReference type="OrthoDB" id="4069699at2759"/>
<reference evidence="8 9" key="1">
    <citation type="journal article" date="2013" name="BMC Genomics">
        <title>Reconstruction of the lipid metabolism for the microalga Monoraphidium neglectum from its genome sequence reveals characteristics suitable for biofuel production.</title>
        <authorList>
            <person name="Bogen C."/>
            <person name="Al-Dilaimi A."/>
            <person name="Albersmeier A."/>
            <person name="Wichmann J."/>
            <person name="Grundmann M."/>
            <person name="Rupp O."/>
            <person name="Lauersen K.J."/>
            <person name="Blifernez-Klassen O."/>
            <person name="Kalinowski J."/>
            <person name="Goesmann A."/>
            <person name="Mussgnug J.H."/>
            <person name="Kruse O."/>
        </authorList>
    </citation>
    <scope>NUCLEOTIDE SEQUENCE [LARGE SCALE GENOMIC DNA]</scope>
    <source>
        <strain evidence="8 9">SAG 48.87</strain>
    </source>
</reference>